<dbReference type="NCBIfam" id="TIGR04256">
    <property type="entry name" value="GxxExxY"/>
    <property type="match status" value="1"/>
</dbReference>
<proteinExistence type="predicted"/>
<dbReference type="Proteomes" id="UP001597546">
    <property type="component" value="Unassembled WGS sequence"/>
</dbReference>
<keyword evidence="2" id="KW-1185">Reference proteome</keyword>
<dbReference type="Pfam" id="PF13366">
    <property type="entry name" value="PDDEXK_3"/>
    <property type="match status" value="1"/>
</dbReference>
<protein>
    <submittedName>
        <fullName evidence="1">GxxExxY protein</fullName>
    </submittedName>
</protein>
<gene>
    <name evidence="1" type="ORF">ACFSSE_05440</name>
</gene>
<sequence length="127" mass="14586">MEIETNANNDPLTYKIISCCYEVHKELGPGYLEKIYSKALIIQLESEGLKFECEKEFYVYFKNKFIGTFRCDFYIEGKVILEIKAVTGIQPKLFQTQLLSYLKASKSKTGLLVNFGNSSCEVKRLSN</sequence>
<organism evidence="1 2">
    <name type="scientific">Pedobacter alpinus</name>
    <dbReference type="NCBI Taxonomy" id="1590643"/>
    <lineage>
        <taxon>Bacteria</taxon>
        <taxon>Pseudomonadati</taxon>
        <taxon>Bacteroidota</taxon>
        <taxon>Sphingobacteriia</taxon>
        <taxon>Sphingobacteriales</taxon>
        <taxon>Sphingobacteriaceae</taxon>
        <taxon>Pedobacter</taxon>
    </lineage>
</organism>
<accession>A0ABW5TPG6</accession>
<comment type="caution">
    <text evidence="1">The sequence shown here is derived from an EMBL/GenBank/DDBJ whole genome shotgun (WGS) entry which is preliminary data.</text>
</comment>
<reference evidence="2" key="1">
    <citation type="journal article" date="2019" name="Int. J. Syst. Evol. Microbiol.">
        <title>The Global Catalogue of Microorganisms (GCM) 10K type strain sequencing project: providing services to taxonomists for standard genome sequencing and annotation.</title>
        <authorList>
            <consortium name="The Broad Institute Genomics Platform"/>
            <consortium name="The Broad Institute Genome Sequencing Center for Infectious Disease"/>
            <person name="Wu L."/>
            <person name="Ma J."/>
        </authorList>
    </citation>
    <scope>NUCLEOTIDE SEQUENCE [LARGE SCALE GENOMIC DNA]</scope>
    <source>
        <strain evidence="2">KCTC 42456</strain>
    </source>
</reference>
<dbReference type="RefSeq" id="WP_379047344.1">
    <property type="nucleotide sequence ID" value="NZ_JBHSKW010000066.1"/>
</dbReference>
<dbReference type="InterPro" id="IPR026350">
    <property type="entry name" value="GxxExxY"/>
</dbReference>
<evidence type="ECO:0000313" key="2">
    <source>
        <dbReference type="Proteomes" id="UP001597546"/>
    </source>
</evidence>
<name>A0ABW5TPG6_9SPHI</name>
<dbReference type="EMBL" id="JBHULV010000015">
    <property type="protein sequence ID" value="MFD2731142.1"/>
    <property type="molecule type" value="Genomic_DNA"/>
</dbReference>
<evidence type="ECO:0000313" key="1">
    <source>
        <dbReference type="EMBL" id="MFD2731142.1"/>
    </source>
</evidence>